<organism evidence="2 3">
    <name type="scientific">Acinetobacter qingfengensis</name>
    <dbReference type="NCBI Taxonomy" id="1262585"/>
    <lineage>
        <taxon>Bacteria</taxon>
        <taxon>Pseudomonadati</taxon>
        <taxon>Pseudomonadota</taxon>
        <taxon>Gammaproteobacteria</taxon>
        <taxon>Moraxellales</taxon>
        <taxon>Moraxellaceae</taxon>
        <taxon>Acinetobacter</taxon>
    </lineage>
</organism>
<keyword evidence="3" id="KW-1185">Reference proteome</keyword>
<evidence type="ECO:0000313" key="2">
    <source>
        <dbReference type="EMBL" id="OEY97840.1"/>
    </source>
</evidence>
<dbReference type="OrthoDB" id="6713640at2"/>
<dbReference type="RefSeq" id="WP_070068759.1">
    <property type="nucleotide sequence ID" value="NZ_MKKK01000003.1"/>
</dbReference>
<dbReference type="EMBL" id="MKKK01000003">
    <property type="protein sequence ID" value="OEY97840.1"/>
    <property type="molecule type" value="Genomic_DNA"/>
</dbReference>
<feature type="chain" id="PRO_5043144672" evidence="1">
    <location>
        <begin position="21"/>
        <end position="128"/>
    </location>
</feature>
<gene>
    <name evidence="2" type="ORF">BJI46_08045</name>
</gene>
<evidence type="ECO:0000313" key="3">
    <source>
        <dbReference type="Proteomes" id="UP000185895"/>
    </source>
</evidence>
<sequence>MNKYILVGFILLICWSVAQAGNLDQANQTRLSTEGSSGSTVQAVQWIERPLGYASHPTQVIVVSPNVGVIYQPPSQVHYQKTEEITLPYGGTYRRSIEYLPQQPSGIELRPQPLPPRIIIQQGKYAQH</sequence>
<feature type="signal peptide" evidence="1">
    <location>
        <begin position="1"/>
        <end position="20"/>
    </location>
</feature>
<keyword evidence="1" id="KW-0732">Signal</keyword>
<dbReference type="Proteomes" id="UP000185895">
    <property type="component" value="Unassembled WGS sequence"/>
</dbReference>
<proteinExistence type="predicted"/>
<protein>
    <submittedName>
        <fullName evidence="2">Uncharacterized protein</fullName>
    </submittedName>
</protein>
<comment type="caution">
    <text evidence="2">The sequence shown here is derived from an EMBL/GenBank/DDBJ whole genome shotgun (WGS) entry which is preliminary data.</text>
</comment>
<accession>A0A1E7REL0</accession>
<name>A0A1E7REL0_9GAMM</name>
<evidence type="ECO:0000256" key="1">
    <source>
        <dbReference type="SAM" id="SignalP"/>
    </source>
</evidence>
<dbReference type="AlphaFoldDB" id="A0A1E7REL0"/>
<reference evidence="2 3" key="1">
    <citation type="submission" date="2016-09" db="EMBL/GenBank/DDBJ databases">
        <authorList>
            <person name="Capua I."/>
            <person name="De Benedictis P."/>
            <person name="Joannis T."/>
            <person name="Lombin L.H."/>
            <person name="Cattoli G."/>
        </authorList>
    </citation>
    <scope>NUCLEOTIDE SEQUENCE [LARGE SCALE GENOMIC DNA]</scope>
    <source>
        <strain evidence="2 3">ANC 4671</strain>
    </source>
</reference>
<dbReference type="STRING" id="1262585.BJI46_08045"/>